<dbReference type="PANTHER" id="PTHR23150">
    <property type="entry name" value="SULFATASE MODIFYING FACTOR 1, 2"/>
    <property type="match status" value="1"/>
</dbReference>
<accession>A0A517XN60</accession>
<feature type="domain" description="Sulfatase-modifying factor enzyme-like" evidence="1">
    <location>
        <begin position="207"/>
        <end position="420"/>
    </location>
</feature>
<dbReference type="InterPro" id="IPR000157">
    <property type="entry name" value="TIR_dom"/>
</dbReference>
<evidence type="ECO:0000313" key="4">
    <source>
        <dbReference type="Proteomes" id="UP000319576"/>
    </source>
</evidence>
<dbReference type="InterPro" id="IPR005532">
    <property type="entry name" value="SUMF_dom"/>
</dbReference>
<evidence type="ECO:0000259" key="1">
    <source>
        <dbReference type="Pfam" id="PF03781"/>
    </source>
</evidence>
<evidence type="ECO:0000313" key="3">
    <source>
        <dbReference type="EMBL" id="QDU18944.1"/>
    </source>
</evidence>
<dbReference type="InterPro" id="IPR051043">
    <property type="entry name" value="Sulfatase_Mod_Factor_Kinase"/>
</dbReference>
<name>A0A517XN60_9BACT</name>
<proteinExistence type="predicted"/>
<dbReference type="InterPro" id="IPR016187">
    <property type="entry name" value="CTDL_fold"/>
</dbReference>
<feature type="domain" description="TIR" evidence="2">
    <location>
        <begin position="4"/>
        <end position="148"/>
    </location>
</feature>
<protein>
    <submittedName>
        <fullName evidence="3">Serine/threonine-protein kinase pkn1</fullName>
        <ecNumber evidence="3">2.7.11.1</ecNumber>
    </submittedName>
</protein>
<keyword evidence="4" id="KW-1185">Reference proteome</keyword>
<dbReference type="PANTHER" id="PTHR23150:SF19">
    <property type="entry name" value="FORMYLGLYCINE-GENERATING ENZYME"/>
    <property type="match status" value="1"/>
</dbReference>
<dbReference type="Gene3D" id="3.40.50.10140">
    <property type="entry name" value="Toll/interleukin-1 receptor homology (TIR) domain"/>
    <property type="match status" value="1"/>
</dbReference>
<dbReference type="GO" id="GO:0120147">
    <property type="term" value="F:formylglycine-generating oxidase activity"/>
    <property type="evidence" value="ECO:0007669"/>
    <property type="project" value="TreeGrafter"/>
</dbReference>
<dbReference type="Gene3D" id="3.90.1580.10">
    <property type="entry name" value="paralog of FGE (formylglycine-generating enzyme)"/>
    <property type="match status" value="1"/>
</dbReference>
<dbReference type="GO" id="GO:0007165">
    <property type="term" value="P:signal transduction"/>
    <property type="evidence" value="ECO:0007669"/>
    <property type="project" value="InterPro"/>
</dbReference>
<gene>
    <name evidence="3" type="primary">pkn1_2</name>
    <name evidence="3" type="ORF">ETAA1_08430</name>
</gene>
<dbReference type="RefSeq" id="WP_202920649.1">
    <property type="nucleotide sequence ID" value="NZ_CP036273.1"/>
</dbReference>
<dbReference type="Proteomes" id="UP000319576">
    <property type="component" value="Chromosome"/>
</dbReference>
<dbReference type="InterPro" id="IPR035897">
    <property type="entry name" value="Toll_tir_struct_dom_sf"/>
</dbReference>
<reference evidence="3 4" key="1">
    <citation type="submission" date="2019-02" db="EMBL/GenBank/DDBJ databases">
        <title>Deep-cultivation of Planctomycetes and their phenomic and genomic characterization uncovers novel biology.</title>
        <authorList>
            <person name="Wiegand S."/>
            <person name="Jogler M."/>
            <person name="Boedeker C."/>
            <person name="Pinto D."/>
            <person name="Vollmers J."/>
            <person name="Rivas-Marin E."/>
            <person name="Kohn T."/>
            <person name="Peeters S.H."/>
            <person name="Heuer A."/>
            <person name="Rast P."/>
            <person name="Oberbeckmann S."/>
            <person name="Bunk B."/>
            <person name="Jeske O."/>
            <person name="Meyerdierks A."/>
            <person name="Storesund J.E."/>
            <person name="Kallscheuer N."/>
            <person name="Luecker S."/>
            <person name="Lage O.M."/>
            <person name="Pohl T."/>
            <person name="Merkel B.J."/>
            <person name="Hornburger P."/>
            <person name="Mueller R.-W."/>
            <person name="Bruemmer F."/>
            <person name="Labrenz M."/>
            <person name="Spormann A.M."/>
            <person name="Op den Camp H."/>
            <person name="Overmann J."/>
            <person name="Amann R."/>
            <person name="Jetten M.S.M."/>
            <person name="Mascher T."/>
            <person name="Medema M.H."/>
            <person name="Devos D.P."/>
            <person name="Kaster A.-K."/>
            <person name="Ovreas L."/>
            <person name="Rohde M."/>
            <person name="Galperin M.Y."/>
            <person name="Jogler C."/>
        </authorList>
    </citation>
    <scope>NUCLEOTIDE SEQUENCE [LARGE SCALE GENOMIC DNA]</scope>
    <source>
        <strain evidence="3 4">ETA_A1</strain>
    </source>
</reference>
<keyword evidence="3" id="KW-0418">Kinase</keyword>
<dbReference type="SUPFAM" id="SSF56436">
    <property type="entry name" value="C-type lectin-like"/>
    <property type="match status" value="1"/>
</dbReference>
<dbReference type="InterPro" id="IPR042095">
    <property type="entry name" value="SUMF_sf"/>
</dbReference>
<evidence type="ECO:0000259" key="2">
    <source>
        <dbReference type="Pfam" id="PF13676"/>
    </source>
</evidence>
<dbReference type="EMBL" id="CP036273">
    <property type="protein sequence ID" value="QDU18944.1"/>
    <property type="molecule type" value="Genomic_DNA"/>
</dbReference>
<dbReference type="EC" id="2.7.11.1" evidence="3"/>
<dbReference type="KEGG" id="uli:ETAA1_08430"/>
<dbReference type="AlphaFoldDB" id="A0A517XN60"/>
<dbReference type="Pfam" id="PF13676">
    <property type="entry name" value="TIR_2"/>
    <property type="match status" value="1"/>
</dbReference>
<sequence>MPQIFISYRRNDTPYVPHLLRDRLVEHFGPGTVFMDIDTIPPGADFVEHLDFHIRSCGVLLAVIGDGWLGATFEDGPRAGARRLDDPTDFVRLEVGVALRRGIPVVPVLTGRATMPAAADLPADLQPLARRNAIEVRAGRDFPAHVDRVVQGVEAALALVPGAPAGRGPEAPLPGAGSAPAEARERQLRWASFHQLPAEVVTATGMRFVWIPPGHYRMGSPPDEPGRRDTEGPHPVTIAAGFYMATTPVTQAQWRAVMGADGSRFRGDLHPAESLSWDAAAEFCARLRRSDGRPYRLPTEAEWEYACRAGAATAYHTGEGEPALAAAGWYAGNSQGHTHPVGRLAPNAWGLFDTHGNVWEWCQDWYAGPLKGGVNPTGPAHGSSRTLRGGSWKDAARHCRAARRLSYAPGYQDETIGCRVCFGAAEATGDTGGGPAAG</sequence>
<dbReference type="Pfam" id="PF03781">
    <property type="entry name" value="FGE-sulfatase"/>
    <property type="match status" value="1"/>
</dbReference>
<organism evidence="3 4">
    <name type="scientific">Urbifossiella limnaea</name>
    <dbReference type="NCBI Taxonomy" id="2528023"/>
    <lineage>
        <taxon>Bacteria</taxon>
        <taxon>Pseudomonadati</taxon>
        <taxon>Planctomycetota</taxon>
        <taxon>Planctomycetia</taxon>
        <taxon>Gemmatales</taxon>
        <taxon>Gemmataceae</taxon>
        <taxon>Urbifossiella</taxon>
    </lineage>
</organism>
<dbReference type="SUPFAM" id="SSF52200">
    <property type="entry name" value="Toll/Interleukin receptor TIR domain"/>
    <property type="match status" value="1"/>
</dbReference>
<keyword evidence="3" id="KW-0808">Transferase</keyword>
<dbReference type="GO" id="GO:0004674">
    <property type="term" value="F:protein serine/threonine kinase activity"/>
    <property type="evidence" value="ECO:0007669"/>
    <property type="project" value="UniProtKB-EC"/>
</dbReference>